<dbReference type="InterPro" id="IPR013783">
    <property type="entry name" value="Ig-like_fold"/>
</dbReference>
<dbReference type="Pfam" id="PF00933">
    <property type="entry name" value="Glyco_hydro_3"/>
    <property type="match status" value="1"/>
</dbReference>
<protein>
    <recommendedName>
        <fullName evidence="3">beta-glucosidase</fullName>
        <ecNumber evidence="3">3.2.1.21</ecNumber>
    </recommendedName>
</protein>
<keyword evidence="6" id="KW-0326">Glycosidase</keyword>
<keyword evidence="4" id="KW-0732">Signal</keyword>
<dbReference type="GO" id="GO:0009251">
    <property type="term" value="P:glucan catabolic process"/>
    <property type="evidence" value="ECO:0007669"/>
    <property type="project" value="TreeGrafter"/>
</dbReference>
<evidence type="ECO:0000256" key="5">
    <source>
        <dbReference type="ARBA" id="ARBA00022801"/>
    </source>
</evidence>
<dbReference type="SUPFAM" id="SSF52279">
    <property type="entry name" value="Beta-D-glucan exohydrolase, C-terminal domain"/>
    <property type="match status" value="1"/>
</dbReference>
<dbReference type="EC" id="3.2.1.21" evidence="3"/>
<dbReference type="Gene3D" id="3.40.50.1700">
    <property type="entry name" value="Glycoside hydrolase family 3 C-terminal domain"/>
    <property type="match status" value="1"/>
</dbReference>
<dbReference type="PANTHER" id="PTHR30620:SF16">
    <property type="entry name" value="LYSOSOMAL BETA GLUCOSIDASE"/>
    <property type="match status" value="1"/>
</dbReference>
<name>A0A7Z8K1Y0_9CELL</name>
<dbReference type="Proteomes" id="UP000308121">
    <property type="component" value="Unassembled WGS sequence"/>
</dbReference>
<dbReference type="SMART" id="SM01217">
    <property type="entry name" value="Fn3_like"/>
    <property type="match status" value="1"/>
</dbReference>
<dbReference type="Pfam" id="PF01915">
    <property type="entry name" value="Glyco_hydro_3_C"/>
    <property type="match status" value="1"/>
</dbReference>
<evidence type="ECO:0000259" key="7">
    <source>
        <dbReference type="SMART" id="SM01217"/>
    </source>
</evidence>
<dbReference type="InterPro" id="IPR001764">
    <property type="entry name" value="Glyco_hydro_3_N"/>
</dbReference>
<dbReference type="InterPro" id="IPR036881">
    <property type="entry name" value="Glyco_hydro_3_C_sf"/>
</dbReference>
<feature type="domain" description="Fibronectin type III-like" evidence="7">
    <location>
        <begin position="659"/>
        <end position="728"/>
    </location>
</feature>
<organism evidence="8 9">
    <name type="scientific">Cellulomonas hominis</name>
    <dbReference type="NCBI Taxonomy" id="156981"/>
    <lineage>
        <taxon>Bacteria</taxon>
        <taxon>Bacillati</taxon>
        <taxon>Actinomycetota</taxon>
        <taxon>Actinomycetes</taxon>
        <taxon>Micrococcales</taxon>
        <taxon>Cellulomonadaceae</taxon>
        <taxon>Cellulomonas</taxon>
    </lineage>
</organism>
<dbReference type="InterPro" id="IPR017853">
    <property type="entry name" value="GH"/>
</dbReference>
<comment type="similarity">
    <text evidence="2">Belongs to the glycosyl hydrolase 3 family.</text>
</comment>
<dbReference type="InterPro" id="IPR051915">
    <property type="entry name" value="Cellulose_Degrad_GH3"/>
</dbReference>
<keyword evidence="5" id="KW-0378">Hydrolase</keyword>
<evidence type="ECO:0000313" key="9">
    <source>
        <dbReference type="Proteomes" id="UP000308121"/>
    </source>
</evidence>
<dbReference type="RefSeq" id="WP_154728669.1">
    <property type="nucleotide sequence ID" value="NZ_SZYE01000025.1"/>
</dbReference>
<evidence type="ECO:0000256" key="2">
    <source>
        <dbReference type="ARBA" id="ARBA00005336"/>
    </source>
</evidence>
<dbReference type="PRINTS" id="PR00133">
    <property type="entry name" value="GLHYDRLASE3"/>
</dbReference>
<dbReference type="Gene3D" id="3.20.20.300">
    <property type="entry name" value="Glycoside hydrolase, family 3, N-terminal domain"/>
    <property type="match status" value="1"/>
</dbReference>
<dbReference type="InterPro" id="IPR036962">
    <property type="entry name" value="Glyco_hydro_3_N_sf"/>
</dbReference>
<comment type="catalytic activity">
    <reaction evidence="1">
        <text>Hydrolysis of terminal, non-reducing beta-D-glucosyl residues with release of beta-D-glucose.</text>
        <dbReference type="EC" id="3.2.1.21"/>
    </reaction>
</comment>
<evidence type="ECO:0000256" key="4">
    <source>
        <dbReference type="ARBA" id="ARBA00022729"/>
    </source>
</evidence>
<evidence type="ECO:0000256" key="3">
    <source>
        <dbReference type="ARBA" id="ARBA00012744"/>
    </source>
</evidence>
<accession>A0A7Z8K1Y0</accession>
<evidence type="ECO:0000256" key="1">
    <source>
        <dbReference type="ARBA" id="ARBA00000448"/>
    </source>
</evidence>
<dbReference type="EMBL" id="SZYE01000025">
    <property type="protein sequence ID" value="TKR24989.1"/>
    <property type="molecule type" value="Genomic_DNA"/>
</dbReference>
<comment type="caution">
    <text evidence="8">The sequence shown here is derived from an EMBL/GenBank/DDBJ whole genome shotgun (WGS) entry which is preliminary data.</text>
</comment>
<dbReference type="Pfam" id="PF14310">
    <property type="entry name" value="Fn3-like"/>
    <property type="match status" value="1"/>
</dbReference>
<dbReference type="GO" id="GO:0008422">
    <property type="term" value="F:beta-glucosidase activity"/>
    <property type="evidence" value="ECO:0007669"/>
    <property type="project" value="UniProtKB-EC"/>
</dbReference>
<proteinExistence type="inferred from homology"/>
<reference evidence="8 9" key="1">
    <citation type="submission" date="2019-05" db="EMBL/GenBank/DDBJ databases">
        <title>Genome sequence of Cellulomonas hominis strain CS1.</title>
        <authorList>
            <person name="Belmont J."/>
            <person name="Maclea K.S."/>
        </authorList>
    </citation>
    <scope>NUCLEOTIDE SEQUENCE [LARGE SCALE GENOMIC DNA]</scope>
    <source>
        <strain evidence="8 9">CS1</strain>
    </source>
</reference>
<evidence type="ECO:0000256" key="6">
    <source>
        <dbReference type="ARBA" id="ARBA00023295"/>
    </source>
</evidence>
<dbReference type="SUPFAM" id="SSF51445">
    <property type="entry name" value="(Trans)glycosidases"/>
    <property type="match status" value="1"/>
</dbReference>
<dbReference type="InterPro" id="IPR026891">
    <property type="entry name" value="Fn3-like"/>
</dbReference>
<sequence length="746" mass="79413">MDYLDATLPVADRVADLLARMTLAEKVGQMMQLSAPDGLKEQVLEKHVGSVLHASPELVLEAHDLTDQTRLRIPLLIGEDAIHGHSFCDGATIFPTQLGMAATWSPDLVERMARATAVEAAATGLHWTFSPVLCVARDLRWGRVNETFGEDPFLIGELASAAVRGYQGNGLADPTAVLATAKHFAGYSETQGGRDASEADLSPRKLRSWFLPPFERVAREGCGTFMLGYQTIDGVPITLNDWLLTDVLRGEWGYTGMLVTDWDNVGRMVWEQQVQPDHVHASAAAVRAGNDMIMTTAGFFEGAQEAVARGLIAESDLDAAVSRILTLKFELGLFEDRRRPDLATMGAVIGSHQDLNLELTRRSLVLLRNEGLLPLTGDRPRTVAVVGPLADDPQTQLGDWAGSSGQVGQMAHGQPRAMITTVLDGLRDGVPDGWTVTYSPGAEILTHEDDPEGPFFPDGQPRPQVVAPAPVDPAQLEAAVAAARDADVVVAVVGDRIELVGEGTSTATLELLGGQIALLDAVAATGTPLVVVLQASKPMVLPPSALGADALVWAAHPGMTGGRALADLLLGRVEPSGRLPISFARHVGQQPTYYNQVRGQHGVRYADLTQDPAFAFGEGLSYTTVEYGDLAVETPEVTADDVVRAHVTVTNTGARPALETVQVYVRDLVTSASWADRELKAFTQVELAPGQSARVPLALPAADCTIVDAAGRRVVEPGGFELLVGPSSRPRDLLRAGFTVVAGAAS</sequence>
<dbReference type="InterPro" id="IPR002772">
    <property type="entry name" value="Glyco_hydro_3_C"/>
</dbReference>
<dbReference type="PANTHER" id="PTHR30620">
    <property type="entry name" value="PERIPLASMIC BETA-GLUCOSIDASE-RELATED"/>
    <property type="match status" value="1"/>
</dbReference>
<evidence type="ECO:0000313" key="8">
    <source>
        <dbReference type="EMBL" id="TKR24989.1"/>
    </source>
</evidence>
<dbReference type="Gene3D" id="2.60.40.10">
    <property type="entry name" value="Immunoglobulins"/>
    <property type="match status" value="1"/>
</dbReference>
<gene>
    <name evidence="8" type="ORF">FA014_05330</name>
</gene>
<dbReference type="OrthoDB" id="3187562at2"/>
<dbReference type="AlphaFoldDB" id="A0A7Z8K1Y0"/>